<name>A1R8M0_PAEAT</name>
<accession>A1R8M0</accession>
<protein>
    <submittedName>
        <fullName evidence="5">Transcriptional regulator, LuxR family</fullName>
    </submittedName>
</protein>
<dbReference type="AlphaFoldDB" id="A1R8M0"/>
<dbReference type="GO" id="GO:0003677">
    <property type="term" value="F:DNA binding"/>
    <property type="evidence" value="ECO:0007669"/>
    <property type="project" value="UniProtKB-KW"/>
</dbReference>
<dbReference type="eggNOG" id="COG2197">
    <property type="taxonomic scope" value="Bacteria"/>
</dbReference>
<dbReference type="InterPro" id="IPR016032">
    <property type="entry name" value="Sig_transdc_resp-reg_C-effctor"/>
</dbReference>
<sequence length="544" mass="57976">MTMPATALDLGRSAFSEHRWSDALDCLARADAEGGLPPQDIELVASVAMLLGKESEGVAYLTRAHDEYVTVGDMAGAARCAAWLVLYLMNLGEQARGSGWLARAKRMLDGMVDPTEAEGYVLIPTALGALYGGNPETSNELFSRALALGQRFHDRDLTALGQLGVGTARINLGFPDEGLGFLDEAMVAVSAGEVSPIPSGIIYCAVIGSCRLTLDVQRAHEWTAALARWCGQQPDMVMFSGQCQTHRAELFILHGAWEEAMAALKIAQDRSRHGDPEATWGAWYFQGELFRLTGLDEEAASAYAKAAETGFEALPGLALMLVRQHKAAQAQSMVRRAMSGADPANRRRLLPAVVDIELAAGDLEAARAAADEFAAPVRDARRPLEQAIAAQAEANVLLAEGNPHAALAAARKAWRLWYSLEAPFGAASCRVLAGRACKLLGDQDSAAMEFEAAKADFADLGATPAAADVLELTGETSVDASPLTSRELEVLRLIAGGNANRTIARELYLSEKTVARHVSNILSKLAVPSRAAATGYAFEHGLIH</sequence>
<dbReference type="PROSITE" id="PS00622">
    <property type="entry name" value="HTH_LUXR_1"/>
    <property type="match status" value="1"/>
</dbReference>
<dbReference type="Pfam" id="PF00196">
    <property type="entry name" value="GerE"/>
    <property type="match status" value="1"/>
</dbReference>
<keyword evidence="1" id="KW-0805">Transcription regulation</keyword>
<dbReference type="PANTHER" id="PTHR44688">
    <property type="entry name" value="DNA-BINDING TRANSCRIPTIONAL ACTIVATOR DEVR_DOSR"/>
    <property type="match status" value="1"/>
</dbReference>
<dbReference type="PRINTS" id="PR00038">
    <property type="entry name" value="HTHLUXR"/>
</dbReference>
<dbReference type="STRING" id="290340.AAur_2873"/>
<evidence type="ECO:0000313" key="6">
    <source>
        <dbReference type="Proteomes" id="UP000000637"/>
    </source>
</evidence>
<dbReference type="CDD" id="cd06170">
    <property type="entry name" value="LuxR_C_like"/>
    <property type="match status" value="1"/>
</dbReference>
<keyword evidence="2" id="KW-0238">DNA-binding</keyword>
<dbReference type="SUPFAM" id="SSF48452">
    <property type="entry name" value="TPR-like"/>
    <property type="match status" value="1"/>
</dbReference>
<dbReference type="InterPro" id="IPR000792">
    <property type="entry name" value="Tscrpt_reg_LuxR_C"/>
</dbReference>
<evidence type="ECO:0000256" key="1">
    <source>
        <dbReference type="ARBA" id="ARBA00023015"/>
    </source>
</evidence>
<proteinExistence type="predicted"/>
<dbReference type="GO" id="GO:0006355">
    <property type="term" value="P:regulation of DNA-templated transcription"/>
    <property type="evidence" value="ECO:0007669"/>
    <property type="project" value="InterPro"/>
</dbReference>
<reference evidence="5 6" key="1">
    <citation type="journal article" date="2006" name="PLoS Genet.">
        <title>Secrets of soil survival revealed by the genome sequence of Arthrobacter aurescens TC1.</title>
        <authorList>
            <person name="Mongodin E.F."/>
            <person name="Shapir N."/>
            <person name="Daugherty S.C."/>
            <person name="DeBoy R.T."/>
            <person name="Emerson J.B."/>
            <person name="Shvartzbeyn A."/>
            <person name="Radune D."/>
            <person name="Vamathevan J."/>
            <person name="Riggs F."/>
            <person name="Grinberg V."/>
            <person name="Khouri H."/>
            <person name="Wackett L.P."/>
            <person name="Nelson K.E."/>
            <person name="Sadowsky M.J."/>
        </authorList>
    </citation>
    <scope>NUCLEOTIDE SEQUENCE [LARGE SCALE GENOMIC DNA]</scope>
    <source>
        <strain evidence="5 6">TC1</strain>
    </source>
</reference>
<dbReference type="RefSeq" id="WP_011775522.1">
    <property type="nucleotide sequence ID" value="NC_008711.1"/>
</dbReference>
<dbReference type="SUPFAM" id="SSF46894">
    <property type="entry name" value="C-terminal effector domain of the bipartite response regulators"/>
    <property type="match status" value="1"/>
</dbReference>
<keyword evidence="6" id="KW-1185">Reference proteome</keyword>
<evidence type="ECO:0000259" key="4">
    <source>
        <dbReference type="PROSITE" id="PS50043"/>
    </source>
</evidence>
<evidence type="ECO:0000256" key="3">
    <source>
        <dbReference type="ARBA" id="ARBA00023163"/>
    </source>
</evidence>
<dbReference type="HOGENOM" id="CLU_034929_0_0_11"/>
<dbReference type="EMBL" id="CP000474">
    <property type="protein sequence ID" value="ABM09537.1"/>
    <property type="molecule type" value="Genomic_DNA"/>
</dbReference>
<evidence type="ECO:0000313" key="5">
    <source>
        <dbReference type="EMBL" id="ABM09537.1"/>
    </source>
</evidence>
<dbReference type="Gene3D" id="1.10.10.10">
    <property type="entry name" value="Winged helix-like DNA-binding domain superfamily/Winged helix DNA-binding domain"/>
    <property type="match status" value="1"/>
</dbReference>
<dbReference type="InterPro" id="IPR036388">
    <property type="entry name" value="WH-like_DNA-bd_sf"/>
</dbReference>
<dbReference type="PANTHER" id="PTHR44688:SF16">
    <property type="entry name" value="DNA-BINDING TRANSCRIPTIONAL ACTIVATOR DEVR_DOSR"/>
    <property type="match status" value="1"/>
</dbReference>
<gene>
    <name evidence="5" type="ordered locus">AAur_2873</name>
</gene>
<dbReference type="InterPro" id="IPR011990">
    <property type="entry name" value="TPR-like_helical_dom_sf"/>
</dbReference>
<dbReference type="SMART" id="SM00421">
    <property type="entry name" value="HTH_LUXR"/>
    <property type="match status" value="1"/>
</dbReference>
<dbReference type="PROSITE" id="PS50043">
    <property type="entry name" value="HTH_LUXR_2"/>
    <property type="match status" value="1"/>
</dbReference>
<keyword evidence="3" id="KW-0804">Transcription</keyword>
<dbReference type="Proteomes" id="UP000000637">
    <property type="component" value="Chromosome"/>
</dbReference>
<evidence type="ECO:0000256" key="2">
    <source>
        <dbReference type="ARBA" id="ARBA00023125"/>
    </source>
</evidence>
<feature type="domain" description="HTH luxR-type" evidence="4">
    <location>
        <begin position="476"/>
        <end position="541"/>
    </location>
</feature>
<dbReference type="KEGG" id="aau:AAur_2873"/>
<organism evidence="5 6">
    <name type="scientific">Paenarthrobacter aurescens (strain TC1)</name>
    <dbReference type="NCBI Taxonomy" id="290340"/>
    <lineage>
        <taxon>Bacteria</taxon>
        <taxon>Bacillati</taxon>
        <taxon>Actinomycetota</taxon>
        <taxon>Actinomycetes</taxon>
        <taxon>Micrococcales</taxon>
        <taxon>Micrococcaceae</taxon>
        <taxon>Paenarthrobacter</taxon>
    </lineage>
</organism>
<dbReference type="Gene3D" id="1.25.40.10">
    <property type="entry name" value="Tetratricopeptide repeat domain"/>
    <property type="match status" value="1"/>
</dbReference>